<dbReference type="InterPro" id="IPR009057">
    <property type="entry name" value="Homeodomain-like_sf"/>
</dbReference>
<accession>A0A4W5JIA8</accession>
<dbReference type="AlphaFoldDB" id="A0A4W5JIA8"/>
<dbReference type="GO" id="GO:0000978">
    <property type="term" value="F:RNA polymerase II cis-regulatory region sequence-specific DNA binding"/>
    <property type="evidence" value="ECO:0007669"/>
    <property type="project" value="TreeGrafter"/>
</dbReference>
<organism evidence="11 12">
    <name type="scientific">Hucho hucho</name>
    <name type="common">huchen</name>
    <dbReference type="NCBI Taxonomy" id="62062"/>
    <lineage>
        <taxon>Eukaryota</taxon>
        <taxon>Metazoa</taxon>
        <taxon>Chordata</taxon>
        <taxon>Craniata</taxon>
        <taxon>Vertebrata</taxon>
        <taxon>Euteleostomi</taxon>
        <taxon>Actinopterygii</taxon>
        <taxon>Neopterygii</taxon>
        <taxon>Teleostei</taxon>
        <taxon>Protacanthopterygii</taxon>
        <taxon>Salmoniformes</taxon>
        <taxon>Salmonidae</taxon>
        <taxon>Salmoninae</taxon>
        <taxon>Hucho</taxon>
    </lineage>
</organism>
<evidence type="ECO:0000256" key="7">
    <source>
        <dbReference type="ARBA" id="ARBA00023242"/>
    </source>
</evidence>
<dbReference type="InterPro" id="IPR020479">
    <property type="entry name" value="HD_metazoa"/>
</dbReference>
<keyword evidence="6" id="KW-0804">Transcription</keyword>
<dbReference type="GO" id="GO:0000981">
    <property type="term" value="F:DNA-binding transcription factor activity, RNA polymerase II-specific"/>
    <property type="evidence" value="ECO:0007669"/>
    <property type="project" value="TreeGrafter"/>
</dbReference>
<dbReference type="GeneTree" id="ENSGT00940000157315"/>
<sequence length="253" mass="28637">MGRVAGGYRPWEVRIRDLDQITSPEVSADCTVSQLRVYSGSSSPPLTQCQGFPTTPPAFLHYSRLPSYLLALAHSEFGYINAHIQIYTHDGPKIHFAVVDSGSHSDAKCKVPELSHRSKTFEWMKVKRSQPRTGNQMHMACGLSIVARGSVWTEEVEVTTDGHHLTANRVPRTNFTTKQLTGLEKDFHFNKYLTRARRVDISNALQLSETQVKSWLQNRLMKHKKLTREGLLLPLTLQQLGHLNRPRALPNTN</sequence>
<keyword evidence="12" id="KW-1185">Reference proteome</keyword>
<evidence type="ECO:0000313" key="11">
    <source>
        <dbReference type="Ensembl" id="ENSHHUP00000004453.1"/>
    </source>
</evidence>
<evidence type="ECO:0000256" key="6">
    <source>
        <dbReference type="ARBA" id="ARBA00023163"/>
    </source>
</evidence>
<proteinExistence type="predicted"/>
<keyword evidence="3" id="KW-0805">Transcription regulation</keyword>
<evidence type="ECO:0000256" key="8">
    <source>
        <dbReference type="PROSITE-ProRule" id="PRU00108"/>
    </source>
</evidence>
<evidence type="ECO:0000256" key="4">
    <source>
        <dbReference type="ARBA" id="ARBA00023125"/>
    </source>
</evidence>
<dbReference type="SMART" id="SM00389">
    <property type="entry name" value="HOX"/>
    <property type="match status" value="1"/>
</dbReference>
<dbReference type="STRING" id="62062.ENSHHUP00000004453"/>
<dbReference type="Gene3D" id="1.10.10.60">
    <property type="entry name" value="Homeodomain-like"/>
    <property type="match status" value="1"/>
</dbReference>
<dbReference type="InterPro" id="IPR001356">
    <property type="entry name" value="HD"/>
</dbReference>
<feature type="DNA-binding region" description="Homeobox" evidence="8">
    <location>
        <begin position="168"/>
        <end position="227"/>
    </location>
</feature>
<feature type="domain" description="Homeobox" evidence="10">
    <location>
        <begin position="166"/>
        <end position="226"/>
    </location>
</feature>
<reference evidence="12" key="1">
    <citation type="submission" date="2018-06" db="EMBL/GenBank/DDBJ databases">
        <title>Genome assembly of Danube salmon.</title>
        <authorList>
            <person name="Macqueen D.J."/>
            <person name="Gundappa M.K."/>
        </authorList>
    </citation>
    <scope>NUCLEOTIDE SEQUENCE [LARGE SCALE GENOMIC DNA]</scope>
</reference>
<dbReference type="PANTHER" id="PTHR45946:SF5">
    <property type="entry name" value="HOMEOBOX PROTEIN HOX-B1"/>
    <property type="match status" value="1"/>
</dbReference>
<keyword evidence="4 8" id="KW-0238">DNA-binding</keyword>
<evidence type="ECO:0000256" key="3">
    <source>
        <dbReference type="ARBA" id="ARBA00023015"/>
    </source>
</evidence>
<name>A0A4W5JIA8_9TELE</name>
<dbReference type="CDD" id="cd00086">
    <property type="entry name" value="homeodomain"/>
    <property type="match status" value="1"/>
</dbReference>
<dbReference type="Proteomes" id="UP000314982">
    <property type="component" value="Unassembled WGS sequence"/>
</dbReference>
<dbReference type="InterPro" id="IPR046327">
    <property type="entry name" value="HXA1/B1/D1"/>
</dbReference>
<dbReference type="Pfam" id="PF00046">
    <property type="entry name" value="Homeodomain"/>
    <property type="match status" value="1"/>
</dbReference>
<dbReference type="GO" id="GO:0005634">
    <property type="term" value="C:nucleus"/>
    <property type="evidence" value="ECO:0007669"/>
    <property type="project" value="UniProtKB-SubCell"/>
</dbReference>
<evidence type="ECO:0000259" key="10">
    <source>
        <dbReference type="PROSITE" id="PS50071"/>
    </source>
</evidence>
<dbReference type="PRINTS" id="PR00024">
    <property type="entry name" value="HOMEOBOX"/>
</dbReference>
<dbReference type="PANTHER" id="PTHR45946">
    <property type="entry name" value="HOMEOBOX PROTEIN ROUGH-RELATED"/>
    <property type="match status" value="1"/>
</dbReference>
<reference evidence="11" key="2">
    <citation type="submission" date="2025-08" db="UniProtKB">
        <authorList>
            <consortium name="Ensembl"/>
        </authorList>
    </citation>
    <scope>IDENTIFICATION</scope>
</reference>
<evidence type="ECO:0000256" key="9">
    <source>
        <dbReference type="RuleBase" id="RU000682"/>
    </source>
</evidence>
<evidence type="ECO:0000313" key="12">
    <source>
        <dbReference type="Proteomes" id="UP000314982"/>
    </source>
</evidence>
<evidence type="ECO:0000256" key="5">
    <source>
        <dbReference type="ARBA" id="ARBA00023155"/>
    </source>
</evidence>
<keyword evidence="2" id="KW-0217">Developmental protein</keyword>
<reference evidence="11" key="3">
    <citation type="submission" date="2025-09" db="UniProtKB">
        <authorList>
            <consortium name="Ensembl"/>
        </authorList>
    </citation>
    <scope>IDENTIFICATION</scope>
</reference>
<protein>
    <recommendedName>
        <fullName evidence="10">Homeobox domain-containing protein</fullName>
    </recommendedName>
</protein>
<keyword evidence="7 8" id="KW-0539">Nucleus</keyword>
<dbReference type="Ensembl" id="ENSHHUT00000004598.1">
    <property type="protein sequence ID" value="ENSHHUP00000004453.1"/>
    <property type="gene ID" value="ENSHHUG00000002753.1"/>
</dbReference>
<comment type="subcellular location">
    <subcellularLocation>
        <location evidence="1 8 9">Nucleus</location>
    </subcellularLocation>
</comment>
<keyword evidence="5 8" id="KW-0371">Homeobox</keyword>
<evidence type="ECO:0000256" key="2">
    <source>
        <dbReference type="ARBA" id="ARBA00022473"/>
    </source>
</evidence>
<evidence type="ECO:0000256" key="1">
    <source>
        <dbReference type="ARBA" id="ARBA00004123"/>
    </source>
</evidence>
<dbReference type="PROSITE" id="PS50071">
    <property type="entry name" value="HOMEOBOX_2"/>
    <property type="match status" value="1"/>
</dbReference>
<dbReference type="SUPFAM" id="SSF46689">
    <property type="entry name" value="Homeodomain-like"/>
    <property type="match status" value="1"/>
</dbReference>